<reference evidence="5" key="1">
    <citation type="submission" date="2016-04" db="EMBL/GenBank/DDBJ databases">
        <authorList>
            <person name="Quiroz-Castaneda R.E."/>
            <person name="Martinez-Ocampo F."/>
        </authorList>
    </citation>
    <scope>NUCLEOTIDE SEQUENCE [LARGE SCALE GENOMIC DNA]</scope>
    <source>
        <strain evidence="5">INIFAP01</strain>
    </source>
</reference>
<dbReference type="RefSeq" id="WP_245633519.1">
    <property type="nucleotide sequence ID" value="NZ_LWUJ01000012.1"/>
</dbReference>
<dbReference type="Proteomes" id="UP000077623">
    <property type="component" value="Unassembled WGS sequence"/>
</dbReference>
<dbReference type="SUPFAM" id="SSF50494">
    <property type="entry name" value="Trypsin-like serine proteases"/>
    <property type="match status" value="1"/>
</dbReference>
<feature type="domain" description="DUF31" evidence="3">
    <location>
        <begin position="105"/>
        <end position="398"/>
    </location>
</feature>
<keyword evidence="2" id="KW-0812">Transmembrane</keyword>
<dbReference type="AlphaFoldDB" id="A0A1A9QEL9"/>
<accession>A0A1A9QEL9</accession>
<dbReference type="NCBIfam" id="NF045841">
    <property type="entry name" value="Ig_SerProt_MIP"/>
    <property type="match status" value="1"/>
</dbReference>
<dbReference type="Pfam" id="PF01732">
    <property type="entry name" value="Mycop_pep_DUF31"/>
    <property type="match status" value="1"/>
</dbReference>
<gene>
    <name evidence="4" type="ORF">A6V39_04470</name>
</gene>
<feature type="transmembrane region" description="Helical" evidence="2">
    <location>
        <begin position="12"/>
        <end position="30"/>
    </location>
</feature>
<proteinExistence type="predicted"/>
<dbReference type="EMBL" id="LWUJ01000012">
    <property type="protein sequence ID" value="OAL10139.1"/>
    <property type="molecule type" value="Genomic_DNA"/>
</dbReference>
<evidence type="ECO:0000256" key="1">
    <source>
        <dbReference type="ARBA" id="ARBA00022475"/>
    </source>
</evidence>
<dbReference type="PRINTS" id="PR00840">
    <property type="entry name" value="Y06768FAMILY"/>
</dbReference>
<dbReference type="InterPro" id="IPR009003">
    <property type="entry name" value="Peptidase_S1_PA"/>
</dbReference>
<protein>
    <recommendedName>
        <fullName evidence="3">DUF31 domain-containing protein</fullName>
    </recommendedName>
</protein>
<keyword evidence="5" id="KW-1185">Reference proteome</keyword>
<evidence type="ECO:0000259" key="3">
    <source>
        <dbReference type="Pfam" id="PF01732"/>
    </source>
</evidence>
<evidence type="ECO:0000313" key="4">
    <source>
        <dbReference type="EMBL" id="OAL10139.1"/>
    </source>
</evidence>
<dbReference type="InterPro" id="IPR022382">
    <property type="entry name" value="Mycoplasma_peptidase_DUF31"/>
</dbReference>
<dbReference type="InterPro" id="IPR022381">
    <property type="entry name" value="Uncharacterised_MG067"/>
</dbReference>
<keyword evidence="2" id="KW-0472">Membrane</keyword>
<sequence>MLSNRPILNLRFLIPTALSIAALTNSIIYSSHIEYFQSPRGDFFVPEHLKKVNADVINNSQYNKFWTQKHSTFNHGSKTGFDKGKAEKILKKINDYTFKLAMPCDSGTGWILDYALPKGTEKYPKKWFIATNAHVASRFRFTSNPYQQELPIPEANTKALRDYYRDKEIILDLRTTTVCSLSQRYGYSELGLWKDSHTKDNFETVKDAKLFYAPINFLGSRYSARGYAWRRDNYYKDFAVIEVDFESEDQAKRITDDFYNKYPVDPKGNQDKEALNFFDKELMQKDSLTDKPYYIAGYPVNGNLDVSLKNNFEDKSIHSTVAVMPHEAVAIKNAHGESIIGHVDAGKIDKRYKNTTTYWNGKHYYSWGYNYLLNNVTMGGGASGSLVVDEDGNVLGLYRMHDSANNFGFAEPLRSEGIYVNNKIVVPKYDLINGSPGQTSSYKDQLKRYYPQLETFLTKKWDSQATKSQR</sequence>
<dbReference type="STRING" id="432608.A6V39_04470"/>
<organism evidence="4 5">
    <name type="scientific">Candidatus Mycoplasma haematobovis</name>
    <dbReference type="NCBI Taxonomy" id="432608"/>
    <lineage>
        <taxon>Bacteria</taxon>
        <taxon>Bacillati</taxon>
        <taxon>Mycoplasmatota</taxon>
        <taxon>Mollicutes</taxon>
        <taxon>Mycoplasmataceae</taxon>
        <taxon>Mycoplasma</taxon>
    </lineage>
</organism>
<evidence type="ECO:0000313" key="5">
    <source>
        <dbReference type="Proteomes" id="UP000077623"/>
    </source>
</evidence>
<keyword evidence="2" id="KW-1133">Transmembrane helix</keyword>
<keyword evidence="1" id="KW-1003">Cell membrane</keyword>
<evidence type="ECO:0000256" key="2">
    <source>
        <dbReference type="SAM" id="Phobius"/>
    </source>
</evidence>
<comment type="caution">
    <text evidence="4">The sequence shown here is derived from an EMBL/GenBank/DDBJ whole genome shotgun (WGS) entry which is preliminary data.</text>
</comment>
<name>A0A1A9QEL9_9MOLU</name>